<proteinExistence type="inferred from homology"/>
<dbReference type="GO" id="GO:0050566">
    <property type="term" value="F:asparaginyl-tRNA synthase (glutamine-hydrolyzing) activity"/>
    <property type="evidence" value="ECO:0007669"/>
    <property type="project" value="UniProtKB-EC"/>
</dbReference>
<evidence type="ECO:0000313" key="11">
    <source>
        <dbReference type="Proteomes" id="UP001314903"/>
    </source>
</evidence>
<dbReference type="PANTHER" id="PTHR11895">
    <property type="entry name" value="TRANSAMIDASE"/>
    <property type="match status" value="1"/>
</dbReference>
<evidence type="ECO:0000256" key="2">
    <source>
        <dbReference type="ARBA" id="ARBA00022598"/>
    </source>
</evidence>
<dbReference type="NCBIfam" id="TIGR00132">
    <property type="entry name" value="gatA"/>
    <property type="match status" value="1"/>
</dbReference>
<keyword evidence="4 8" id="KW-0067">ATP-binding</keyword>
<dbReference type="RefSeq" id="WP_209660535.1">
    <property type="nucleotide sequence ID" value="NZ_JAGGLI010000011.1"/>
</dbReference>
<evidence type="ECO:0000256" key="5">
    <source>
        <dbReference type="ARBA" id="ARBA00022917"/>
    </source>
</evidence>
<comment type="similarity">
    <text evidence="1 8">Belongs to the amidase family. GatA subfamily.</text>
</comment>
<comment type="subunit">
    <text evidence="8">Heterotrimer of A, B and C subunits.</text>
</comment>
<feature type="domain" description="Amidase" evidence="9">
    <location>
        <begin position="31"/>
        <end position="470"/>
    </location>
</feature>
<dbReference type="HAMAP" id="MF_00120">
    <property type="entry name" value="GatA"/>
    <property type="match status" value="1"/>
</dbReference>
<dbReference type="InterPro" id="IPR000120">
    <property type="entry name" value="Amidase"/>
</dbReference>
<dbReference type="EC" id="6.3.5.7" evidence="8"/>
<name>A0ABS4KI65_9FIRM</name>
<protein>
    <recommendedName>
        <fullName evidence="8">Glutamyl-tRNA(Gln) amidotransferase subunit A</fullName>
        <shortName evidence="8">Glu-ADT subunit A</shortName>
        <ecNumber evidence="8">6.3.5.7</ecNumber>
    </recommendedName>
</protein>
<dbReference type="SUPFAM" id="SSF75304">
    <property type="entry name" value="Amidase signature (AS) enzymes"/>
    <property type="match status" value="1"/>
</dbReference>
<feature type="active site" description="Charge relay system" evidence="8">
    <location>
        <position position="157"/>
    </location>
</feature>
<sequence length="491" mass="54212">MEKLDQILDMSIKELKDSMDKKEISSEDIAVAYKEQIEKTDKKIGSYLYLNENIVKEAREIDKKRLKGEDTGILGGIPVGIKDNMCTIDMPTTCASKMMDEYMSPFDATVVKRLKDEGALLLGKLNLDEFAMGGSTENSYFQKTKNPHDLTRVPGGSSGGSASSVAAHQAILSLGSDTGGSIRQPASFCGVVGIKPTYGTVSRNGLIAFASSLDQIGPMGRTVEDVAIGLDVISGYDSKDATSFKFEKPDYLSEMKKDIKGLKIGLPRAFFEEGINDEVKEAILKAAKNYEKMGAIVEEVEIENIKNALPAYYIISSAEASSNLARFDSVQYGYRTDEYSTLEELYKKSRSEGFGKEVKRRILLGTYALSSGYYDAYYKKALQIRRLIKDSYDKIFKTYDVILSPVAPTTAYKIGEKKSDPTEAYMGDIYTVPVNIAGLPALSMNCGFDSNSLPIGMQLIGKAFGEDKILRAAYSYEQEYKEKIIKKGRLI</sequence>
<keyword evidence="2 8" id="KW-0436">Ligase</keyword>
<dbReference type="GO" id="GO:0050567">
    <property type="term" value="F:glutaminyl-tRNA synthase (glutamine-hydrolyzing) activity"/>
    <property type="evidence" value="ECO:0007669"/>
    <property type="project" value="UniProtKB-EC"/>
</dbReference>
<comment type="catalytic activity">
    <reaction evidence="7 8">
        <text>L-glutamyl-tRNA(Gln) + L-glutamine + ATP + H2O = L-glutaminyl-tRNA(Gln) + L-glutamate + ADP + phosphate + H(+)</text>
        <dbReference type="Rhea" id="RHEA:17521"/>
        <dbReference type="Rhea" id="RHEA-COMP:9681"/>
        <dbReference type="Rhea" id="RHEA-COMP:9684"/>
        <dbReference type="ChEBI" id="CHEBI:15377"/>
        <dbReference type="ChEBI" id="CHEBI:15378"/>
        <dbReference type="ChEBI" id="CHEBI:29985"/>
        <dbReference type="ChEBI" id="CHEBI:30616"/>
        <dbReference type="ChEBI" id="CHEBI:43474"/>
        <dbReference type="ChEBI" id="CHEBI:58359"/>
        <dbReference type="ChEBI" id="CHEBI:78520"/>
        <dbReference type="ChEBI" id="CHEBI:78521"/>
        <dbReference type="ChEBI" id="CHEBI:456216"/>
        <dbReference type="EC" id="6.3.5.7"/>
    </reaction>
</comment>
<evidence type="ECO:0000256" key="1">
    <source>
        <dbReference type="ARBA" id="ARBA00008069"/>
    </source>
</evidence>
<accession>A0ABS4KI65</accession>
<keyword evidence="5 8" id="KW-0648">Protein biosynthesis</keyword>
<comment type="caution">
    <text evidence="10">The sequence shown here is derived from an EMBL/GenBank/DDBJ whole genome shotgun (WGS) entry which is preliminary data.</text>
</comment>
<dbReference type="PANTHER" id="PTHR11895:SF151">
    <property type="entry name" value="GLUTAMYL-TRNA(GLN) AMIDOTRANSFERASE SUBUNIT A"/>
    <property type="match status" value="1"/>
</dbReference>
<dbReference type="InterPro" id="IPR023631">
    <property type="entry name" value="Amidase_dom"/>
</dbReference>
<dbReference type="Pfam" id="PF01425">
    <property type="entry name" value="Amidase"/>
    <property type="match status" value="1"/>
</dbReference>
<evidence type="ECO:0000313" key="10">
    <source>
        <dbReference type="EMBL" id="MBP2027476.1"/>
    </source>
</evidence>
<evidence type="ECO:0000256" key="3">
    <source>
        <dbReference type="ARBA" id="ARBA00022741"/>
    </source>
</evidence>
<feature type="active site" description="Charge relay system" evidence="8">
    <location>
        <position position="82"/>
    </location>
</feature>
<evidence type="ECO:0000256" key="4">
    <source>
        <dbReference type="ARBA" id="ARBA00022840"/>
    </source>
</evidence>
<dbReference type="PROSITE" id="PS00571">
    <property type="entry name" value="AMIDASES"/>
    <property type="match status" value="1"/>
</dbReference>
<dbReference type="EMBL" id="JAGGLI010000011">
    <property type="protein sequence ID" value="MBP2027476.1"/>
    <property type="molecule type" value="Genomic_DNA"/>
</dbReference>
<organism evidence="10 11">
    <name type="scientific">Acetoanaerobium pronyense</name>
    <dbReference type="NCBI Taxonomy" id="1482736"/>
    <lineage>
        <taxon>Bacteria</taxon>
        <taxon>Bacillati</taxon>
        <taxon>Bacillota</taxon>
        <taxon>Clostridia</taxon>
        <taxon>Peptostreptococcales</taxon>
        <taxon>Filifactoraceae</taxon>
        <taxon>Acetoanaerobium</taxon>
    </lineage>
</organism>
<evidence type="ECO:0000256" key="6">
    <source>
        <dbReference type="ARBA" id="ARBA00025295"/>
    </source>
</evidence>
<evidence type="ECO:0000259" key="9">
    <source>
        <dbReference type="Pfam" id="PF01425"/>
    </source>
</evidence>
<dbReference type="Proteomes" id="UP001314903">
    <property type="component" value="Unassembled WGS sequence"/>
</dbReference>
<dbReference type="InterPro" id="IPR036928">
    <property type="entry name" value="AS_sf"/>
</dbReference>
<keyword evidence="3 8" id="KW-0547">Nucleotide-binding</keyword>
<gene>
    <name evidence="8" type="primary">gatA</name>
    <name evidence="10" type="ORF">J2Z35_001270</name>
</gene>
<evidence type="ECO:0000256" key="8">
    <source>
        <dbReference type="HAMAP-Rule" id="MF_00120"/>
    </source>
</evidence>
<feature type="active site" description="Acyl-ester intermediate" evidence="8">
    <location>
        <position position="181"/>
    </location>
</feature>
<comment type="function">
    <text evidence="6 8">Allows the formation of correctly charged Gln-tRNA(Gln) through the transamidation of misacylated Glu-tRNA(Gln) in organisms which lack glutaminyl-tRNA synthetase. The reaction takes place in the presence of glutamine and ATP through an activated gamma-phospho-Glu-tRNA(Gln).</text>
</comment>
<evidence type="ECO:0000256" key="7">
    <source>
        <dbReference type="ARBA" id="ARBA00047407"/>
    </source>
</evidence>
<dbReference type="InterPro" id="IPR004412">
    <property type="entry name" value="GatA"/>
</dbReference>
<dbReference type="InterPro" id="IPR020556">
    <property type="entry name" value="Amidase_CS"/>
</dbReference>
<dbReference type="Gene3D" id="3.90.1300.10">
    <property type="entry name" value="Amidase signature (AS) domain"/>
    <property type="match status" value="1"/>
</dbReference>
<reference evidence="10 11" key="1">
    <citation type="submission" date="2021-03" db="EMBL/GenBank/DDBJ databases">
        <title>Genomic Encyclopedia of Type Strains, Phase IV (KMG-IV): sequencing the most valuable type-strain genomes for metagenomic binning, comparative biology and taxonomic classification.</title>
        <authorList>
            <person name="Goeker M."/>
        </authorList>
    </citation>
    <scope>NUCLEOTIDE SEQUENCE [LARGE SCALE GENOMIC DNA]</scope>
    <source>
        <strain evidence="10 11">DSM 27512</strain>
    </source>
</reference>
<keyword evidence="11" id="KW-1185">Reference proteome</keyword>